<dbReference type="AlphaFoldDB" id="A0A0C3J9E8"/>
<keyword evidence="2" id="KW-1185">Reference proteome</keyword>
<reference evidence="1 2" key="1">
    <citation type="submission" date="2014-04" db="EMBL/GenBank/DDBJ databases">
        <authorList>
            <consortium name="DOE Joint Genome Institute"/>
            <person name="Kuo A."/>
            <person name="Kohler A."/>
            <person name="Costa M.D."/>
            <person name="Nagy L.G."/>
            <person name="Floudas D."/>
            <person name="Copeland A."/>
            <person name="Barry K.W."/>
            <person name="Cichocki N."/>
            <person name="Veneault-Fourrey C."/>
            <person name="LaButti K."/>
            <person name="Lindquist E.A."/>
            <person name="Lipzen A."/>
            <person name="Lundell T."/>
            <person name="Morin E."/>
            <person name="Murat C."/>
            <person name="Sun H."/>
            <person name="Tunlid A."/>
            <person name="Henrissat B."/>
            <person name="Grigoriev I.V."/>
            <person name="Hibbett D.S."/>
            <person name="Martin F."/>
            <person name="Nordberg H.P."/>
            <person name="Cantor M.N."/>
            <person name="Hua S.X."/>
        </authorList>
    </citation>
    <scope>NUCLEOTIDE SEQUENCE [LARGE SCALE GENOMIC DNA]</scope>
    <source>
        <strain evidence="1 2">Marx 270</strain>
    </source>
</reference>
<organism evidence="1 2">
    <name type="scientific">Pisolithus tinctorius Marx 270</name>
    <dbReference type="NCBI Taxonomy" id="870435"/>
    <lineage>
        <taxon>Eukaryota</taxon>
        <taxon>Fungi</taxon>
        <taxon>Dikarya</taxon>
        <taxon>Basidiomycota</taxon>
        <taxon>Agaricomycotina</taxon>
        <taxon>Agaricomycetes</taxon>
        <taxon>Agaricomycetidae</taxon>
        <taxon>Boletales</taxon>
        <taxon>Sclerodermatineae</taxon>
        <taxon>Pisolithaceae</taxon>
        <taxon>Pisolithus</taxon>
    </lineage>
</organism>
<dbReference type="EMBL" id="KN831966">
    <property type="protein sequence ID" value="KIO05668.1"/>
    <property type="molecule type" value="Genomic_DNA"/>
</dbReference>
<accession>A0A0C3J9E8</accession>
<evidence type="ECO:0000313" key="1">
    <source>
        <dbReference type="EMBL" id="KIO05668.1"/>
    </source>
</evidence>
<sequence>MRSPLHSRSLPTIPALYSMNDTDGSTRRSRCASCAGEPSVDSFVRLLGMIGEGIEEPRLPVGQCKSLIHLKVCIKLLF</sequence>
<name>A0A0C3J9E8_PISTI</name>
<evidence type="ECO:0000313" key="2">
    <source>
        <dbReference type="Proteomes" id="UP000054217"/>
    </source>
</evidence>
<dbReference type="InParanoid" id="A0A0C3J9E8"/>
<protein>
    <submittedName>
        <fullName evidence="1">Uncharacterized protein</fullName>
    </submittedName>
</protein>
<proteinExistence type="predicted"/>
<dbReference type="Proteomes" id="UP000054217">
    <property type="component" value="Unassembled WGS sequence"/>
</dbReference>
<reference evidence="2" key="2">
    <citation type="submission" date="2015-01" db="EMBL/GenBank/DDBJ databases">
        <title>Evolutionary Origins and Diversification of the Mycorrhizal Mutualists.</title>
        <authorList>
            <consortium name="DOE Joint Genome Institute"/>
            <consortium name="Mycorrhizal Genomics Consortium"/>
            <person name="Kohler A."/>
            <person name="Kuo A."/>
            <person name="Nagy L.G."/>
            <person name="Floudas D."/>
            <person name="Copeland A."/>
            <person name="Barry K.W."/>
            <person name="Cichocki N."/>
            <person name="Veneault-Fourrey C."/>
            <person name="LaButti K."/>
            <person name="Lindquist E.A."/>
            <person name="Lipzen A."/>
            <person name="Lundell T."/>
            <person name="Morin E."/>
            <person name="Murat C."/>
            <person name="Riley R."/>
            <person name="Ohm R."/>
            <person name="Sun H."/>
            <person name="Tunlid A."/>
            <person name="Henrissat B."/>
            <person name="Grigoriev I.V."/>
            <person name="Hibbett D.S."/>
            <person name="Martin F."/>
        </authorList>
    </citation>
    <scope>NUCLEOTIDE SEQUENCE [LARGE SCALE GENOMIC DNA]</scope>
    <source>
        <strain evidence="2">Marx 270</strain>
    </source>
</reference>
<dbReference type="HOGENOM" id="CLU_2622985_0_0_1"/>
<gene>
    <name evidence="1" type="ORF">M404DRAFT_513749</name>
</gene>